<sequence>MCLVEDKDSHGATVCTMMAVMVLQEWGSPRWLSGVKNTGNGDNGRFRGDRLLLSPKEASLKGGVMECSATPASGAGPSFPLTAARRVVNDSAAESVQLS</sequence>
<keyword evidence="2" id="KW-1185">Reference proteome</keyword>
<organism evidence="1 2">
    <name type="scientific">Albula glossodonta</name>
    <name type="common">roundjaw bonefish</name>
    <dbReference type="NCBI Taxonomy" id="121402"/>
    <lineage>
        <taxon>Eukaryota</taxon>
        <taxon>Metazoa</taxon>
        <taxon>Chordata</taxon>
        <taxon>Craniata</taxon>
        <taxon>Vertebrata</taxon>
        <taxon>Euteleostomi</taxon>
        <taxon>Actinopterygii</taxon>
        <taxon>Neopterygii</taxon>
        <taxon>Teleostei</taxon>
        <taxon>Albuliformes</taxon>
        <taxon>Albulidae</taxon>
        <taxon>Albula</taxon>
    </lineage>
</organism>
<evidence type="ECO:0000313" key="1">
    <source>
        <dbReference type="EMBL" id="KAG9354638.1"/>
    </source>
</evidence>
<name>A0A8T2PTQ1_9TELE</name>
<dbReference type="Proteomes" id="UP000824540">
    <property type="component" value="Unassembled WGS sequence"/>
</dbReference>
<dbReference type="AlphaFoldDB" id="A0A8T2PTQ1"/>
<accession>A0A8T2PTQ1</accession>
<proteinExistence type="predicted"/>
<comment type="caution">
    <text evidence="1">The sequence shown here is derived from an EMBL/GenBank/DDBJ whole genome shotgun (WGS) entry which is preliminary data.</text>
</comment>
<reference evidence="1" key="1">
    <citation type="thesis" date="2021" institute="BYU ScholarsArchive" country="Provo, UT, USA">
        <title>Applications of and Algorithms for Genome Assembly and Genomic Analyses with an Emphasis on Marine Teleosts.</title>
        <authorList>
            <person name="Pickett B.D."/>
        </authorList>
    </citation>
    <scope>NUCLEOTIDE SEQUENCE</scope>
    <source>
        <strain evidence="1">HI-2016</strain>
    </source>
</reference>
<gene>
    <name evidence="1" type="ORF">JZ751_001351</name>
</gene>
<evidence type="ECO:0000313" key="2">
    <source>
        <dbReference type="Proteomes" id="UP000824540"/>
    </source>
</evidence>
<dbReference type="EMBL" id="JAFBMS010000002">
    <property type="protein sequence ID" value="KAG9354638.1"/>
    <property type="molecule type" value="Genomic_DNA"/>
</dbReference>
<protein>
    <submittedName>
        <fullName evidence="1">Uncharacterized protein</fullName>
    </submittedName>
</protein>